<dbReference type="InterPro" id="IPR002156">
    <property type="entry name" value="RNaseH_domain"/>
</dbReference>
<keyword evidence="6" id="KW-0255">Endonuclease</keyword>
<evidence type="ECO:0000256" key="2">
    <source>
        <dbReference type="ARBA" id="ARBA00005300"/>
    </source>
</evidence>
<comment type="caution">
    <text evidence="9">The sequence shown here is derived from an EMBL/GenBank/DDBJ whole genome shotgun (WGS) entry which is preliminary data.</text>
</comment>
<feature type="domain" description="RNase H type-1" evidence="8">
    <location>
        <begin position="94"/>
        <end position="226"/>
    </location>
</feature>
<dbReference type="InterPro" id="IPR050092">
    <property type="entry name" value="RNase_H"/>
</dbReference>
<dbReference type="AlphaFoldDB" id="A0A8S9XKP9"/>
<dbReference type="Pfam" id="PF00075">
    <property type="entry name" value="RNase_H"/>
    <property type="match status" value="1"/>
</dbReference>
<accession>A0A8S9XKP9</accession>
<evidence type="ECO:0000256" key="7">
    <source>
        <dbReference type="ARBA" id="ARBA00022801"/>
    </source>
</evidence>
<dbReference type="EMBL" id="WIXP02000006">
    <property type="protein sequence ID" value="KAF6208851.1"/>
    <property type="molecule type" value="Genomic_DNA"/>
</dbReference>
<dbReference type="GO" id="GO:0003676">
    <property type="term" value="F:nucleic acid binding"/>
    <property type="evidence" value="ECO:0007669"/>
    <property type="project" value="InterPro"/>
</dbReference>
<dbReference type="InterPro" id="IPR036397">
    <property type="entry name" value="RNaseH_sf"/>
</dbReference>
<evidence type="ECO:0000256" key="3">
    <source>
        <dbReference type="ARBA" id="ARBA00012180"/>
    </source>
</evidence>
<protein>
    <recommendedName>
        <fullName evidence="3">ribonuclease H</fullName>
        <ecNumber evidence="3">3.1.26.4</ecNumber>
    </recommendedName>
</protein>
<dbReference type="Proteomes" id="UP000466442">
    <property type="component" value="Unassembled WGS sequence"/>
</dbReference>
<dbReference type="GO" id="GO:0043137">
    <property type="term" value="P:DNA replication, removal of RNA primer"/>
    <property type="evidence" value="ECO:0007669"/>
    <property type="project" value="TreeGrafter"/>
</dbReference>
<keyword evidence="5" id="KW-0479">Metal-binding</keyword>
<evidence type="ECO:0000259" key="8">
    <source>
        <dbReference type="PROSITE" id="PS50879"/>
    </source>
</evidence>
<keyword evidence="10" id="KW-1185">Reference proteome</keyword>
<evidence type="ECO:0000313" key="9">
    <source>
        <dbReference type="EMBL" id="KAF6208851.1"/>
    </source>
</evidence>
<dbReference type="OrthoDB" id="6625885at2759"/>
<comment type="catalytic activity">
    <reaction evidence="1">
        <text>Endonucleolytic cleavage to 5'-phosphomonoester.</text>
        <dbReference type="EC" id="3.1.26.4"/>
    </reaction>
</comment>
<evidence type="ECO:0000256" key="1">
    <source>
        <dbReference type="ARBA" id="ARBA00000077"/>
    </source>
</evidence>
<keyword evidence="7" id="KW-0378">Hydrolase</keyword>
<reference evidence="9" key="1">
    <citation type="journal article" date="2021" name="Mol. Ecol. Resour.">
        <title>Apolygus lucorum genome provides insights into omnivorousness and mesophyll feeding.</title>
        <authorList>
            <person name="Liu Y."/>
            <person name="Liu H."/>
            <person name="Wang H."/>
            <person name="Huang T."/>
            <person name="Liu B."/>
            <person name="Yang B."/>
            <person name="Yin L."/>
            <person name="Li B."/>
            <person name="Zhang Y."/>
            <person name="Zhang S."/>
            <person name="Jiang F."/>
            <person name="Zhang X."/>
            <person name="Ren Y."/>
            <person name="Wang B."/>
            <person name="Wang S."/>
            <person name="Lu Y."/>
            <person name="Wu K."/>
            <person name="Fan W."/>
            <person name="Wang G."/>
        </authorList>
    </citation>
    <scope>NUCLEOTIDE SEQUENCE</scope>
    <source>
        <strain evidence="9">12Hb</strain>
    </source>
</reference>
<dbReference type="Gene3D" id="3.30.420.10">
    <property type="entry name" value="Ribonuclease H-like superfamily/Ribonuclease H"/>
    <property type="match status" value="1"/>
</dbReference>
<comment type="similarity">
    <text evidence="2">Belongs to the RNase H family.</text>
</comment>
<dbReference type="CDD" id="cd09276">
    <property type="entry name" value="Rnase_HI_RT_non_LTR"/>
    <property type="match status" value="1"/>
</dbReference>
<dbReference type="EC" id="3.1.26.4" evidence="3"/>
<gene>
    <name evidence="9" type="ORF">GE061_014593</name>
</gene>
<name>A0A8S9XKP9_APOLU</name>
<sequence>METNETLYSRVREITVECLTKPYWQKKNIPLIVNSFTSIAPYATSAHISPKHPAFTKEYMTTLPPRSVGVMPKRRRRPGEAPNEVFLDYVEERWPGFLRIFTDGSKQNQQVGAAFYDATHNYKAIFKLPSWASVYSAELVGLLEALKYGQELSATKITIFTDNKSAILKVKNFEVKPTTNHLILSIREMLYSMVAIGKEVCLVWIKGHSGIFGNEMADALAKEAARLATHSTFELPPRDMGSLTKQWLREKWKRKYLLPQPAGERFKFIQPGIPRAPWFVGGTLSKDMVKSICRMRSGHAMCGPTRLKMGITESAQCERCLAEIEDVHHIIMECPTLARRRRLMFDQISAEKIIHHPFNLPHLLQCRNVNIYSHIYNFLSDCNVNL</sequence>
<evidence type="ECO:0000256" key="5">
    <source>
        <dbReference type="ARBA" id="ARBA00022723"/>
    </source>
</evidence>
<evidence type="ECO:0000256" key="6">
    <source>
        <dbReference type="ARBA" id="ARBA00022759"/>
    </source>
</evidence>
<keyword evidence="4" id="KW-0540">Nuclease</keyword>
<dbReference type="PROSITE" id="PS50879">
    <property type="entry name" value="RNASE_H_1"/>
    <property type="match status" value="1"/>
</dbReference>
<evidence type="ECO:0000313" key="10">
    <source>
        <dbReference type="Proteomes" id="UP000466442"/>
    </source>
</evidence>
<evidence type="ECO:0000256" key="4">
    <source>
        <dbReference type="ARBA" id="ARBA00022722"/>
    </source>
</evidence>
<organism evidence="9 10">
    <name type="scientific">Apolygus lucorum</name>
    <name type="common">Small green plant bug</name>
    <name type="synonym">Lygocoris lucorum</name>
    <dbReference type="NCBI Taxonomy" id="248454"/>
    <lineage>
        <taxon>Eukaryota</taxon>
        <taxon>Metazoa</taxon>
        <taxon>Ecdysozoa</taxon>
        <taxon>Arthropoda</taxon>
        <taxon>Hexapoda</taxon>
        <taxon>Insecta</taxon>
        <taxon>Pterygota</taxon>
        <taxon>Neoptera</taxon>
        <taxon>Paraneoptera</taxon>
        <taxon>Hemiptera</taxon>
        <taxon>Heteroptera</taxon>
        <taxon>Panheteroptera</taxon>
        <taxon>Cimicomorpha</taxon>
        <taxon>Miridae</taxon>
        <taxon>Mirini</taxon>
        <taxon>Apolygus</taxon>
    </lineage>
</organism>
<dbReference type="InterPro" id="IPR012337">
    <property type="entry name" value="RNaseH-like_sf"/>
</dbReference>
<dbReference type="PANTHER" id="PTHR10642">
    <property type="entry name" value="RIBONUCLEASE H1"/>
    <property type="match status" value="1"/>
</dbReference>
<dbReference type="SUPFAM" id="SSF53098">
    <property type="entry name" value="Ribonuclease H-like"/>
    <property type="match status" value="1"/>
</dbReference>
<proteinExistence type="inferred from homology"/>
<dbReference type="GO" id="GO:0046872">
    <property type="term" value="F:metal ion binding"/>
    <property type="evidence" value="ECO:0007669"/>
    <property type="project" value="UniProtKB-KW"/>
</dbReference>
<dbReference type="GO" id="GO:0004523">
    <property type="term" value="F:RNA-DNA hybrid ribonuclease activity"/>
    <property type="evidence" value="ECO:0007669"/>
    <property type="project" value="UniProtKB-EC"/>
</dbReference>
<dbReference type="PANTHER" id="PTHR10642:SF26">
    <property type="entry name" value="RIBONUCLEASE H1"/>
    <property type="match status" value="1"/>
</dbReference>